<dbReference type="RefSeq" id="WP_243646750.1">
    <property type="nucleotide sequence ID" value="NZ_SMAN01000003.1"/>
</dbReference>
<keyword evidence="1" id="KW-0812">Transmembrane</keyword>
<dbReference type="AlphaFoldDB" id="A0A4R3N8Y0"/>
<organism evidence="2 3">
    <name type="scientific">Melghiribacillus thermohalophilus</name>
    <dbReference type="NCBI Taxonomy" id="1324956"/>
    <lineage>
        <taxon>Bacteria</taxon>
        <taxon>Bacillati</taxon>
        <taxon>Bacillota</taxon>
        <taxon>Bacilli</taxon>
        <taxon>Bacillales</taxon>
        <taxon>Bacillaceae</taxon>
        <taxon>Melghiribacillus</taxon>
    </lineage>
</organism>
<feature type="transmembrane region" description="Helical" evidence="1">
    <location>
        <begin position="12"/>
        <end position="29"/>
    </location>
</feature>
<accession>A0A4R3N8Y0</accession>
<proteinExistence type="predicted"/>
<evidence type="ECO:0000313" key="2">
    <source>
        <dbReference type="EMBL" id="TCT25648.1"/>
    </source>
</evidence>
<keyword evidence="3" id="KW-1185">Reference proteome</keyword>
<dbReference type="Pfam" id="PF14004">
    <property type="entry name" value="DUF4227"/>
    <property type="match status" value="1"/>
</dbReference>
<gene>
    <name evidence="2" type="ORF">EDD68_103203</name>
</gene>
<evidence type="ECO:0000313" key="3">
    <source>
        <dbReference type="Proteomes" id="UP000294650"/>
    </source>
</evidence>
<evidence type="ECO:0000256" key="1">
    <source>
        <dbReference type="SAM" id="Phobius"/>
    </source>
</evidence>
<name>A0A4R3N8Y0_9BACI</name>
<dbReference type="Proteomes" id="UP000294650">
    <property type="component" value="Unassembled WGS sequence"/>
</dbReference>
<keyword evidence="1" id="KW-0472">Membrane</keyword>
<dbReference type="EMBL" id="SMAN01000003">
    <property type="protein sequence ID" value="TCT25648.1"/>
    <property type="molecule type" value="Genomic_DNA"/>
</dbReference>
<dbReference type="InterPro" id="IPR025321">
    <property type="entry name" value="DUF4227"/>
</dbReference>
<reference evidence="2 3" key="1">
    <citation type="submission" date="2019-03" db="EMBL/GenBank/DDBJ databases">
        <title>Genomic Encyclopedia of Type Strains, Phase IV (KMG-IV): sequencing the most valuable type-strain genomes for metagenomic binning, comparative biology and taxonomic classification.</title>
        <authorList>
            <person name="Goeker M."/>
        </authorList>
    </citation>
    <scope>NUCLEOTIDE SEQUENCE [LARGE SCALE GENOMIC DNA]</scope>
    <source>
        <strain evidence="2 3">DSM 25894</strain>
    </source>
</reference>
<protein>
    <submittedName>
        <fullName evidence="2">Uncharacterized protein DUF4227</fullName>
    </submittedName>
</protein>
<keyword evidence="1" id="KW-1133">Transmembrane helix</keyword>
<comment type="caution">
    <text evidence="2">The sequence shown here is derived from an EMBL/GenBank/DDBJ whole genome shotgun (WGS) entry which is preliminary data.</text>
</comment>
<sequence>MGRVIHLVKEFLKVLIIFMVCTIFFYYGLRLMHEEYENFHRYDRPEGRAIKVFDQNDGNLLDRLSIFFRLGE</sequence>